<gene>
    <name evidence="4" type="ORF">F4553_004653</name>
</gene>
<proteinExistence type="predicted"/>
<dbReference type="AlphaFoldDB" id="A0A841BSS1"/>
<comment type="caution">
    <text evidence="4">The sequence shown here is derived from an EMBL/GenBank/DDBJ whole genome shotgun (WGS) entry which is preliminary data.</text>
</comment>
<feature type="signal peptide" evidence="3">
    <location>
        <begin position="1"/>
        <end position="25"/>
    </location>
</feature>
<keyword evidence="2" id="KW-1133">Transmembrane helix</keyword>
<evidence type="ECO:0000256" key="3">
    <source>
        <dbReference type="SAM" id="SignalP"/>
    </source>
</evidence>
<evidence type="ECO:0000256" key="1">
    <source>
        <dbReference type="SAM" id="MobiDB-lite"/>
    </source>
</evidence>
<reference evidence="4 5" key="1">
    <citation type="submission" date="2020-08" db="EMBL/GenBank/DDBJ databases">
        <title>Sequencing the genomes of 1000 actinobacteria strains.</title>
        <authorList>
            <person name="Klenk H.-P."/>
        </authorList>
    </citation>
    <scope>NUCLEOTIDE SEQUENCE [LARGE SCALE GENOMIC DNA]</scope>
    <source>
        <strain evidence="4 5">DSM 45362</strain>
    </source>
</reference>
<accession>A0A841BSS1</accession>
<keyword evidence="2" id="KW-0472">Membrane</keyword>
<dbReference type="Proteomes" id="UP000587527">
    <property type="component" value="Unassembled WGS sequence"/>
</dbReference>
<protein>
    <recommendedName>
        <fullName evidence="6">DUF11 domain-containing protein</fullName>
    </recommendedName>
</protein>
<dbReference type="RefSeq" id="WP_184839215.1">
    <property type="nucleotide sequence ID" value="NZ_JACHMN010000002.1"/>
</dbReference>
<name>A0A841BSS1_9ACTN</name>
<feature type="compositionally biased region" description="Low complexity" evidence="1">
    <location>
        <begin position="193"/>
        <end position="208"/>
    </location>
</feature>
<evidence type="ECO:0000256" key="2">
    <source>
        <dbReference type="SAM" id="Phobius"/>
    </source>
</evidence>
<evidence type="ECO:0000313" key="5">
    <source>
        <dbReference type="Proteomes" id="UP000587527"/>
    </source>
</evidence>
<sequence>MRFVRGMFALVVALLVTFSAGAAHAADVRTADLDPAAQSGHARVGSEARVGLVVHNHGPNPTVTAKVVIDVTAPGGTVFGNSLDKYVSTYYLCTVVTPHKRARCKLGAMWYPDNDQPSSVDGPSGWHALTFKVVAKCTTPGRFKLEYPWDPKPSNNSASLVVKVDGVAAKECEKPRPSPSAPKPAVVAAVSASPSVSPSMSPSVDAVVGEPSRSTEAAPLVAEPEQSSDSGMSTGGFIVGGIAVLLGVALLVGALWRGRQRSAAEEFDEGVIRTDQRFMQNGGL</sequence>
<feature type="transmembrane region" description="Helical" evidence="2">
    <location>
        <begin position="235"/>
        <end position="256"/>
    </location>
</feature>
<dbReference type="EMBL" id="JACHMN010000002">
    <property type="protein sequence ID" value="MBB5871274.1"/>
    <property type="molecule type" value="Genomic_DNA"/>
</dbReference>
<organism evidence="4 5">
    <name type="scientific">Allocatelliglobosispora scoriae</name>
    <dbReference type="NCBI Taxonomy" id="643052"/>
    <lineage>
        <taxon>Bacteria</taxon>
        <taxon>Bacillati</taxon>
        <taxon>Actinomycetota</taxon>
        <taxon>Actinomycetes</taxon>
        <taxon>Micromonosporales</taxon>
        <taxon>Micromonosporaceae</taxon>
        <taxon>Allocatelliglobosispora</taxon>
    </lineage>
</organism>
<feature type="chain" id="PRO_5032353023" description="DUF11 domain-containing protein" evidence="3">
    <location>
        <begin position="26"/>
        <end position="284"/>
    </location>
</feature>
<evidence type="ECO:0008006" key="6">
    <source>
        <dbReference type="Google" id="ProtNLM"/>
    </source>
</evidence>
<keyword evidence="5" id="KW-1185">Reference proteome</keyword>
<keyword evidence="2" id="KW-0812">Transmembrane</keyword>
<keyword evidence="3" id="KW-0732">Signal</keyword>
<evidence type="ECO:0000313" key="4">
    <source>
        <dbReference type="EMBL" id="MBB5871274.1"/>
    </source>
</evidence>
<feature type="region of interest" description="Disordered" evidence="1">
    <location>
        <begin position="193"/>
        <end position="232"/>
    </location>
</feature>